<dbReference type="AlphaFoldDB" id="A0A2H1X2T5"/>
<sequence>MFRCLSVNHAEGTEQIFMKFSTQTGYELTWMIGYFLSHGNTGEADGRFQRIQVSSSALQATVNSLKNAESIH</sequence>
<accession>A0A2H1X2T5</accession>
<protein>
    <submittedName>
        <fullName evidence="1">SFRICE_034306</fullName>
    </submittedName>
</protein>
<evidence type="ECO:0000313" key="1">
    <source>
        <dbReference type="EMBL" id="SOQ59633.1"/>
    </source>
</evidence>
<name>A0A2H1X2T5_SPOFR</name>
<reference evidence="1" key="1">
    <citation type="submission" date="2016-07" db="EMBL/GenBank/DDBJ databases">
        <authorList>
            <person name="Bretaudeau A."/>
        </authorList>
    </citation>
    <scope>NUCLEOTIDE SEQUENCE</scope>
    <source>
        <strain evidence="1">Rice</strain>
        <tissue evidence="1">Whole body</tissue>
    </source>
</reference>
<gene>
    <name evidence="1" type="ORF">SFRICE_034306</name>
</gene>
<dbReference type="EMBL" id="ODYU01013021">
    <property type="protein sequence ID" value="SOQ59633.1"/>
    <property type="molecule type" value="Genomic_DNA"/>
</dbReference>
<organism evidence="1">
    <name type="scientific">Spodoptera frugiperda</name>
    <name type="common">Fall armyworm</name>
    <dbReference type="NCBI Taxonomy" id="7108"/>
    <lineage>
        <taxon>Eukaryota</taxon>
        <taxon>Metazoa</taxon>
        <taxon>Ecdysozoa</taxon>
        <taxon>Arthropoda</taxon>
        <taxon>Hexapoda</taxon>
        <taxon>Insecta</taxon>
        <taxon>Pterygota</taxon>
        <taxon>Neoptera</taxon>
        <taxon>Endopterygota</taxon>
        <taxon>Lepidoptera</taxon>
        <taxon>Glossata</taxon>
        <taxon>Ditrysia</taxon>
        <taxon>Noctuoidea</taxon>
        <taxon>Noctuidae</taxon>
        <taxon>Amphipyrinae</taxon>
        <taxon>Spodoptera</taxon>
    </lineage>
</organism>
<proteinExistence type="predicted"/>